<accession>A0A1C4WCP9</accession>
<proteinExistence type="predicted"/>
<reference evidence="2" key="1">
    <citation type="submission" date="2016-06" db="EMBL/GenBank/DDBJ databases">
        <authorList>
            <person name="Varghese N."/>
            <person name="Submissions Spin"/>
        </authorList>
    </citation>
    <scope>NUCLEOTIDE SEQUENCE [LARGE SCALE GENOMIC DNA]</scope>
    <source>
        <strain evidence="2">DSM 45246</strain>
    </source>
</reference>
<dbReference type="Proteomes" id="UP000199629">
    <property type="component" value="Unassembled WGS sequence"/>
</dbReference>
<dbReference type="Gene3D" id="3.40.630.10">
    <property type="entry name" value="Zn peptidases"/>
    <property type="match status" value="1"/>
</dbReference>
<sequence>MHALTPPWEPGESGHRLTELATKVGAGLGVPVSHTATGGCADANLLAEAGAAVLDGLGPIGGADHTPHEWLDLDSVVPRVALLAGLIGMVSSADPAVHPARTG</sequence>
<dbReference type="SUPFAM" id="SSF53187">
    <property type="entry name" value="Zn-dependent exopeptidases"/>
    <property type="match status" value="1"/>
</dbReference>
<organism evidence="1 2">
    <name type="scientific">Micromonospora chaiyaphumensis</name>
    <dbReference type="NCBI Taxonomy" id="307119"/>
    <lineage>
        <taxon>Bacteria</taxon>
        <taxon>Bacillati</taxon>
        <taxon>Actinomycetota</taxon>
        <taxon>Actinomycetes</taxon>
        <taxon>Micromonosporales</taxon>
        <taxon>Micromonosporaceae</taxon>
        <taxon>Micromonospora</taxon>
    </lineage>
</organism>
<dbReference type="Pfam" id="PF01546">
    <property type="entry name" value="Peptidase_M20"/>
    <property type="match status" value="1"/>
</dbReference>
<name>A0A1C4WCP9_9ACTN</name>
<gene>
    <name evidence="1" type="ORF">GA0070214_103440</name>
</gene>
<keyword evidence="2" id="KW-1185">Reference proteome</keyword>
<evidence type="ECO:0000313" key="1">
    <source>
        <dbReference type="EMBL" id="SCE93954.1"/>
    </source>
</evidence>
<protein>
    <submittedName>
        <fullName evidence="1">Peptidase family M20/M25/M40</fullName>
    </submittedName>
</protein>
<evidence type="ECO:0000313" key="2">
    <source>
        <dbReference type="Proteomes" id="UP000199629"/>
    </source>
</evidence>
<dbReference type="InterPro" id="IPR002933">
    <property type="entry name" value="Peptidase_M20"/>
</dbReference>
<dbReference type="AlphaFoldDB" id="A0A1C4WCP9"/>
<dbReference type="GO" id="GO:0016787">
    <property type="term" value="F:hydrolase activity"/>
    <property type="evidence" value="ECO:0007669"/>
    <property type="project" value="InterPro"/>
</dbReference>
<dbReference type="EMBL" id="FMCS01000003">
    <property type="protein sequence ID" value="SCE93954.1"/>
    <property type="molecule type" value="Genomic_DNA"/>
</dbReference>